<dbReference type="InterPro" id="IPR006015">
    <property type="entry name" value="Universal_stress_UspA"/>
</dbReference>
<comment type="caution">
    <text evidence="3">The sequence shown here is derived from an EMBL/GenBank/DDBJ whole genome shotgun (WGS) entry which is preliminary data.</text>
</comment>
<reference evidence="3 4" key="1">
    <citation type="submission" date="2021-05" db="EMBL/GenBank/DDBJ databases">
        <authorList>
            <person name="Zhang Z.D."/>
            <person name="Osman G."/>
        </authorList>
    </citation>
    <scope>NUCLEOTIDE SEQUENCE [LARGE SCALE GENOMIC DNA]</scope>
    <source>
        <strain evidence="3 4">KCTC 32217</strain>
    </source>
</reference>
<feature type="domain" description="UspA" evidence="2">
    <location>
        <begin position="148"/>
        <end position="285"/>
    </location>
</feature>
<evidence type="ECO:0000313" key="4">
    <source>
        <dbReference type="Proteomes" id="UP001319104"/>
    </source>
</evidence>
<dbReference type="InterPro" id="IPR014729">
    <property type="entry name" value="Rossmann-like_a/b/a_fold"/>
</dbReference>
<dbReference type="PRINTS" id="PR01438">
    <property type="entry name" value="UNVRSLSTRESS"/>
</dbReference>
<dbReference type="Proteomes" id="UP001319104">
    <property type="component" value="Unassembled WGS sequence"/>
</dbReference>
<gene>
    <name evidence="3" type="ORF">KI659_05470</name>
</gene>
<dbReference type="RefSeq" id="WP_213944356.1">
    <property type="nucleotide sequence ID" value="NZ_JAHCMY010000002.1"/>
</dbReference>
<dbReference type="EMBL" id="JAHCMY010000002">
    <property type="protein sequence ID" value="MBS9523466.1"/>
    <property type="molecule type" value="Genomic_DNA"/>
</dbReference>
<feature type="domain" description="UspA" evidence="2">
    <location>
        <begin position="4"/>
        <end position="136"/>
    </location>
</feature>
<dbReference type="AlphaFoldDB" id="A0AAP2CHQ5"/>
<keyword evidence="4" id="KW-1185">Reference proteome</keyword>
<dbReference type="SUPFAM" id="SSF52402">
    <property type="entry name" value="Adenine nucleotide alpha hydrolases-like"/>
    <property type="match status" value="2"/>
</dbReference>
<organism evidence="3 4">
    <name type="scientific">Litoribacter ruber</name>
    <dbReference type="NCBI Taxonomy" id="702568"/>
    <lineage>
        <taxon>Bacteria</taxon>
        <taxon>Pseudomonadati</taxon>
        <taxon>Bacteroidota</taxon>
        <taxon>Cytophagia</taxon>
        <taxon>Cytophagales</taxon>
        <taxon>Cyclobacteriaceae</taxon>
        <taxon>Litoribacter</taxon>
    </lineage>
</organism>
<sequence length="302" mass="34448">MKQFQKVLVGLDLTEMDQILIEKTGKLVDLLGIEKIYFVHVEKDLALPTEVTKTYPDLLAPVDEAIERSIREKAQKFIPAKVEIDISVKEGDPMATILRWSKIKNIDLLIMGRKIVLEGSGTLSKNLAQKAPCSVLFLTENLKVKEIDNFLVPVDFSEYSHLTLSLMEELAQKFKAKITCLHIYEVPKGYYKTGKSYEEFAQIMLKNAQKEYGEFIRKNKLPEYDCKYVLKEDKHASKYILEIAKGLETDMILMGSRGRTDSAALLIGSVAERLVHLNYEIPMLIYKTKGENMGFLEALFKV</sequence>
<protein>
    <submittedName>
        <fullName evidence="3">Universal stress protein</fullName>
    </submittedName>
</protein>
<dbReference type="Gene3D" id="3.40.50.620">
    <property type="entry name" value="HUPs"/>
    <property type="match status" value="2"/>
</dbReference>
<dbReference type="Pfam" id="PF00582">
    <property type="entry name" value="Usp"/>
    <property type="match status" value="2"/>
</dbReference>
<dbReference type="CDD" id="cd00293">
    <property type="entry name" value="USP-like"/>
    <property type="match status" value="2"/>
</dbReference>
<dbReference type="InterPro" id="IPR006016">
    <property type="entry name" value="UspA"/>
</dbReference>
<proteinExistence type="inferred from homology"/>
<evidence type="ECO:0000259" key="2">
    <source>
        <dbReference type="Pfam" id="PF00582"/>
    </source>
</evidence>
<dbReference type="PANTHER" id="PTHR46268">
    <property type="entry name" value="STRESS RESPONSE PROTEIN NHAX"/>
    <property type="match status" value="1"/>
</dbReference>
<name>A0AAP2CHQ5_9BACT</name>
<accession>A0AAP2CHQ5</accession>
<evidence type="ECO:0000313" key="3">
    <source>
        <dbReference type="EMBL" id="MBS9523466.1"/>
    </source>
</evidence>
<comment type="similarity">
    <text evidence="1">Belongs to the universal stress protein A family.</text>
</comment>
<dbReference type="PANTHER" id="PTHR46268:SF6">
    <property type="entry name" value="UNIVERSAL STRESS PROTEIN UP12"/>
    <property type="match status" value="1"/>
</dbReference>
<evidence type="ECO:0000256" key="1">
    <source>
        <dbReference type="ARBA" id="ARBA00008791"/>
    </source>
</evidence>